<keyword evidence="1" id="KW-0472">Membrane</keyword>
<protein>
    <recommendedName>
        <fullName evidence="4">Type II secretion system protein GspG C-terminal domain-containing protein</fullName>
    </recommendedName>
</protein>
<dbReference type="Gene3D" id="3.30.700.10">
    <property type="entry name" value="Glycoprotein, Type 4 Pilin"/>
    <property type="match status" value="1"/>
</dbReference>
<gene>
    <name evidence="2" type="ORF">A2159_01705</name>
</gene>
<dbReference type="AlphaFoldDB" id="A0A1F7X360"/>
<comment type="caution">
    <text evidence="2">The sequence shown here is derived from an EMBL/GenBank/DDBJ whole genome shotgun (WGS) entry which is preliminary data.</text>
</comment>
<evidence type="ECO:0000256" key="1">
    <source>
        <dbReference type="SAM" id="Phobius"/>
    </source>
</evidence>
<keyword evidence="1" id="KW-0812">Transmembrane</keyword>
<accession>A0A1F7X360</accession>
<reference evidence="2 3" key="1">
    <citation type="journal article" date="2016" name="Nat. Commun.">
        <title>Thousands of microbial genomes shed light on interconnected biogeochemical processes in an aquifer system.</title>
        <authorList>
            <person name="Anantharaman K."/>
            <person name="Brown C.T."/>
            <person name="Hug L.A."/>
            <person name="Sharon I."/>
            <person name="Castelle C.J."/>
            <person name="Probst A.J."/>
            <person name="Thomas B.C."/>
            <person name="Singh A."/>
            <person name="Wilkins M.J."/>
            <person name="Karaoz U."/>
            <person name="Brodie E.L."/>
            <person name="Williams K.H."/>
            <person name="Hubbard S.S."/>
            <person name="Banfield J.F."/>
        </authorList>
    </citation>
    <scope>NUCLEOTIDE SEQUENCE [LARGE SCALE GENOMIC DNA]</scope>
</reference>
<proteinExistence type="predicted"/>
<keyword evidence="1" id="KW-1133">Transmembrane helix</keyword>
<evidence type="ECO:0000313" key="2">
    <source>
        <dbReference type="EMBL" id="OGM09129.1"/>
    </source>
</evidence>
<dbReference type="EMBL" id="MGFP01000027">
    <property type="protein sequence ID" value="OGM09129.1"/>
    <property type="molecule type" value="Genomic_DNA"/>
</dbReference>
<name>A0A1F7X360_9BACT</name>
<organism evidence="2 3">
    <name type="scientific">Candidatus Woesebacteria bacterium RBG_13_34_9</name>
    <dbReference type="NCBI Taxonomy" id="1802477"/>
    <lineage>
        <taxon>Bacteria</taxon>
        <taxon>Candidatus Woeseibacteriota</taxon>
    </lineage>
</organism>
<evidence type="ECO:0000313" key="3">
    <source>
        <dbReference type="Proteomes" id="UP000179219"/>
    </source>
</evidence>
<feature type="transmembrane region" description="Helical" evidence="1">
    <location>
        <begin position="12"/>
        <end position="30"/>
    </location>
</feature>
<evidence type="ECO:0008006" key="4">
    <source>
        <dbReference type="Google" id="ProtNLM"/>
    </source>
</evidence>
<sequence>MKPFTKTEALVLIIIFFVVFAFTFQGLLVSKRKARDAQRRSDLGMINDALEDFGEDFGFYPPSEDGKIKACATDNLKTTIEEMKKENIFDRNKYFDALTSCEWGKDSLKDLVRGGTVYLEVIPSDQSGNNGINYLYISDTKYYQLYSYLEGGVGETGYDKGIVKRNLLCGRNICSFGKAIHETPLDVSIEEYEKLQNEKLIQSQTKK</sequence>
<dbReference type="Proteomes" id="UP000179219">
    <property type="component" value="Unassembled WGS sequence"/>
</dbReference>